<comment type="caution">
    <text evidence="1">The sequence shown here is derived from an EMBL/GenBank/DDBJ whole genome shotgun (WGS) entry which is preliminary data.</text>
</comment>
<dbReference type="Proteomes" id="UP000790377">
    <property type="component" value="Unassembled WGS sequence"/>
</dbReference>
<evidence type="ECO:0000313" key="1">
    <source>
        <dbReference type="EMBL" id="KAH7907908.1"/>
    </source>
</evidence>
<name>A0ACB8A4C7_9AGAM</name>
<dbReference type="EMBL" id="MU267860">
    <property type="protein sequence ID" value="KAH7907908.1"/>
    <property type="molecule type" value="Genomic_DNA"/>
</dbReference>
<evidence type="ECO:0000313" key="2">
    <source>
        <dbReference type="Proteomes" id="UP000790377"/>
    </source>
</evidence>
<sequence length="318" mass="35460">MHQSLVQILLTSQTTYYLTTAAAAAVAYDHVLTFKDEIDLIWNRRWSLVTALYVVARYSGSLCTIGMAAWVICIGWTYEGWINMYLVVNWSSSIFVLAMQAILVIRIYALCNRSKVVLIFLTIIYVLQAIVIIVAAGLIFNLSVMRKYVISVSPALGSVAQFTTINSDVFFLPPQDSTILSVVFDAILLMFALFAFVRHALEARKLDGGWSMSSLVRIIVADHMLYFICYLTWLAISLATNYIESGFVLYTDVLSVFNALAVIAGPRMVISLRGHEQKTRDSGSAPDHEMSTIQFGVREPPAQSGVEEDEEAVIAVRR</sequence>
<keyword evidence="2" id="KW-1185">Reference proteome</keyword>
<reference evidence="1" key="1">
    <citation type="journal article" date="2021" name="New Phytol.">
        <title>Evolutionary innovations through gain and loss of genes in the ectomycorrhizal Boletales.</title>
        <authorList>
            <person name="Wu G."/>
            <person name="Miyauchi S."/>
            <person name="Morin E."/>
            <person name="Kuo A."/>
            <person name="Drula E."/>
            <person name="Varga T."/>
            <person name="Kohler A."/>
            <person name="Feng B."/>
            <person name="Cao Y."/>
            <person name="Lipzen A."/>
            <person name="Daum C."/>
            <person name="Hundley H."/>
            <person name="Pangilinan J."/>
            <person name="Johnson J."/>
            <person name="Barry K."/>
            <person name="LaButti K."/>
            <person name="Ng V."/>
            <person name="Ahrendt S."/>
            <person name="Min B."/>
            <person name="Choi I.G."/>
            <person name="Park H."/>
            <person name="Plett J.M."/>
            <person name="Magnuson J."/>
            <person name="Spatafora J.W."/>
            <person name="Nagy L.G."/>
            <person name="Henrissat B."/>
            <person name="Grigoriev I.V."/>
            <person name="Yang Z.L."/>
            <person name="Xu J."/>
            <person name="Martin F.M."/>
        </authorList>
    </citation>
    <scope>NUCLEOTIDE SEQUENCE</scope>
    <source>
        <strain evidence="1">ATCC 28755</strain>
    </source>
</reference>
<proteinExistence type="predicted"/>
<organism evidence="1 2">
    <name type="scientific">Hygrophoropsis aurantiaca</name>
    <dbReference type="NCBI Taxonomy" id="72124"/>
    <lineage>
        <taxon>Eukaryota</taxon>
        <taxon>Fungi</taxon>
        <taxon>Dikarya</taxon>
        <taxon>Basidiomycota</taxon>
        <taxon>Agaricomycotina</taxon>
        <taxon>Agaricomycetes</taxon>
        <taxon>Agaricomycetidae</taxon>
        <taxon>Boletales</taxon>
        <taxon>Coniophorineae</taxon>
        <taxon>Hygrophoropsidaceae</taxon>
        <taxon>Hygrophoropsis</taxon>
    </lineage>
</organism>
<protein>
    <submittedName>
        <fullName evidence="1">Uncharacterized protein</fullName>
    </submittedName>
</protein>
<accession>A0ACB8A4C7</accession>
<gene>
    <name evidence="1" type="ORF">BJ138DRAFT_1158899</name>
</gene>